<feature type="compositionally biased region" description="Low complexity" evidence="1">
    <location>
        <begin position="117"/>
        <end position="127"/>
    </location>
</feature>
<organism evidence="2 3">
    <name type="scientific">Effrenium voratum</name>
    <dbReference type="NCBI Taxonomy" id="2562239"/>
    <lineage>
        <taxon>Eukaryota</taxon>
        <taxon>Sar</taxon>
        <taxon>Alveolata</taxon>
        <taxon>Dinophyceae</taxon>
        <taxon>Suessiales</taxon>
        <taxon>Symbiodiniaceae</taxon>
        <taxon>Effrenium</taxon>
    </lineage>
</organism>
<keyword evidence="3" id="KW-1185">Reference proteome</keyword>
<protein>
    <submittedName>
        <fullName evidence="2">Uncharacterized protein</fullName>
    </submittedName>
</protein>
<evidence type="ECO:0000313" key="2">
    <source>
        <dbReference type="EMBL" id="CAJ1397172.1"/>
    </source>
</evidence>
<accession>A0AA36J057</accession>
<feature type="compositionally biased region" description="Low complexity" evidence="1">
    <location>
        <begin position="200"/>
        <end position="216"/>
    </location>
</feature>
<gene>
    <name evidence="2" type="ORF">EVOR1521_LOCUS21240</name>
</gene>
<feature type="compositionally biased region" description="Low complexity" evidence="1">
    <location>
        <begin position="37"/>
        <end position="52"/>
    </location>
</feature>
<comment type="caution">
    <text evidence="2">The sequence shown here is derived from an EMBL/GenBank/DDBJ whole genome shotgun (WGS) entry which is preliminary data.</text>
</comment>
<feature type="compositionally biased region" description="Polar residues" evidence="1">
    <location>
        <begin position="266"/>
        <end position="275"/>
    </location>
</feature>
<feature type="compositionally biased region" description="Basic and acidic residues" evidence="1">
    <location>
        <begin position="585"/>
        <end position="594"/>
    </location>
</feature>
<sequence>MSQHGGVYDPWSDQILDSRSRSRSRPPGSGQGKDTQADTQDTQPQDSQVSVDNGKRGTQSIFGASAPKRLRSTHTIEDSQDTQAYQHSLSNGQAGAPSNSKAGDPSAKAQAAKRAKSAPTASAAKASAHTKPPRRATSAAPSTTSASAAVAASKAAPPRKKVPAQAVKAASKAITKAPAPSPGARAPPTVPKTGPSMQNPAASTPAEAPSAKATSPGINRALPQGTALASNNTSTAGTASAKALAPSSTVPPAAKHKKAPAYAKSQGPNAPQSSKTRPDASIPAVAPCKATTPKAAAPTPVGNKASAPTPVGNKAAAPKGKAQPSNQPSQAAEVPTAAAVKPKAKAKAKAAMPDPNAKQQVDLVDAALARKTTAEILDDKEDKKEVDSEESKRAHAHYMRFTRSLASKCTPAPIRKAALRARASKNAATMADLYEDFFLSRGDWKKSRTYTKLGHSSRFRTSLRRTWKTRPQLLTQYGDTALVDELVRVKTESGMSRYHPEFPGKDAMKQFKVFDEEYEVEESEDEQKCGAEHEYADSTSSSDEDQVETPPKAAPEPKSTSGKKKKKGNKKKTKIATKPPSTDPKPQKSLDARRTKVFQQIATATSASTAWHAKLVSGQAPAN</sequence>
<dbReference type="InterPro" id="IPR051425">
    <property type="entry name" value="Formin_Homology"/>
</dbReference>
<feature type="compositionally biased region" description="Basic residues" evidence="1">
    <location>
        <begin position="561"/>
        <end position="575"/>
    </location>
</feature>
<proteinExistence type="predicted"/>
<dbReference type="PANTHER" id="PTHR45725">
    <property type="entry name" value="FORMIN HOMOLOGY 2 FAMILY MEMBER"/>
    <property type="match status" value="1"/>
</dbReference>
<feature type="compositionally biased region" description="Polar residues" evidence="1">
    <location>
        <begin position="227"/>
        <end position="238"/>
    </location>
</feature>
<dbReference type="PANTHER" id="PTHR45725:SF18">
    <property type="entry name" value="ORC1-LIKE AAA ATPASE DOMAIN-CONTAINING PROTEIN"/>
    <property type="match status" value="1"/>
</dbReference>
<name>A0AA36J057_9DINO</name>
<feature type="compositionally biased region" description="Low complexity" evidence="1">
    <location>
        <begin position="349"/>
        <end position="358"/>
    </location>
</feature>
<feature type="compositionally biased region" description="Basic and acidic residues" evidence="1">
    <location>
        <begin position="526"/>
        <end position="536"/>
    </location>
</feature>
<dbReference type="EMBL" id="CAUJNA010003257">
    <property type="protein sequence ID" value="CAJ1397172.1"/>
    <property type="molecule type" value="Genomic_DNA"/>
</dbReference>
<feature type="compositionally biased region" description="Low complexity" evidence="1">
    <location>
        <begin position="331"/>
        <end position="341"/>
    </location>
</feature>
<feature type="compositionally biased region" description="Polar residues" evidence="1">
    <location>
        <begin position="81"/>
        <end position="101"/>
    </location>
</feature>
<feature type="compositionally biased region" description="Low complexity" evidence="1">
    <location>
        <begin position="283"/>
        <end position="301"/>
    </location>
</feature>
<evidence type="ECO:0000256" key="1">
    <source>
        <dbReference type="SAM" id="MobiDB-lite"/>
    </source>
</evidence>
<dbReference type="Proteomes" id="UP001178507">
    <property type="component" value="Unassembled WGS sequence"/>
</dbReference>
<dbReference type="AlphaFoldDB" id="A0AA36J057"/>
<feature type="region of interest" description="Disordered" evidence="1">
    <location>
        <begin position="1"/>
        <end position="364"/>
    </location>
</feature>
<feature type="compositionally biased region" description="Low complexity" evidence="1">
    <location>
        <begin position="135"/>
        <end position="156"/>
    </location>
</feature>
<evidence type="ECO:0000313" key="3">
    <source>
        <dbReference type="Proteomes" id="UP001178507"/>
    </source>
</evidence>
<reference evidence="2" key="1">
    <citation type="submission" date="2023-08" db="EMBL/GenBank/DDBJ databases">
        <authorList>
            <person name="Chen Y."/>
            <person name="Shah S."/>
            <person name="Dougan E. K."/>
            <person name="Thang M."/>
            <person name="Chan C."/>
        </authorList>
    </citation>
    <scope>NUCLEOTIDE SEQUENCE</scope>
</reference>
<feature type="compositionally biased region" description="Low complexity" evidence="1">
    <location>
        <begin position="163"/>
        <end position="173"/>
    </location>
</feature>
<feature type="region of interest" description="Disordered" evidence="1">
    <location>
        <begin position="522"/>
        <end position="594"/>
    </location>
</feature>